<organism evidence="3 4">
    <name type="scientific">Microbacterium aurantiacum</name>
    <dbReference type="NCBI Taxonomy" id="162393"/>
    <lineage>
        <taxon>Bacteria</taxon>
        <taxon>Bacillati</taxon>
        <taxon>Actinomycetota</taxon>
        <taxon>Actinomycetes</taxon>
        <taxon>Micrococcales</taxon>
        <taxon>Microbacteriaceae</taxon>
        <taxon>Microbacterium</taxon>
    </lineage>
</organism>
<feature type="domain" description="AB hydrolase-1" evidence="2">
    <location>
        <begin position="34"/>
        <end position="271"/>
    </location>
</feature>
<evidence type="ECO:0000259" key="2">
    <source>
        <dbReference type="Pfam" id="PF12697"/>
    </source>
</evidence>
<dbReference type="PANTHER" id="PTHR43039">
    <property type="entry name" value="ESTERASE-RELATED"/>
    <property type="match status" value="1"/>
</dbReference>
<accession>A0A0M8MHJ7</accession>
<dbReference type="GO" id="GO:0003824">
    <property type="term" value="F:catalytic activity"/>
    <property type="evidence" value="ECO:0007669"/>
    <property type="project" value="UniProtKB-ARBA"/>
</dbReference>
<comment type="caution">
    <text evidence="3">The sequence shown here is derived from an EMBL/GenBank/DDBJ whole genome shotgun (WGS) entry which is preliminary data.</text>
</comment>
<dbReference type="KEGG" id="mcw:A8L33_06335"/>
<dbReference type="InterPro" id="IPR000073">
    <property type="entry name" value="AB_hydrolase_1"/>
</dbReference>
<gene>
    <name evidence="3" type="ORF">XI38_12155</name>
</gene>
<evidence type="ECO:0000256" key="1">
    <source>
        <dbReference type="ARBA" id="ARBA00008645"/>
    </source>
</evidence>
<name>A0A0M8MHJ7_9MICO</name>
<protein>
    <submittedName>
        <fullName evidence="3">Sigma factor sigB regulation protein rsbQ</fullName>
    </submittedName>
</protein>
<evidence type="ECO:0000313" key="4">
    <source>
        <dbReference type="Proteomes" id="UP000037737"/>
    </source>
</evidence>
<evidence type="ECO:0000313" key="3">
    <source>
        <dbReference type="EMBL" id="KOS10237.1"/>
    </source>
</evidence>
<keyword evidence="4" id="KW-1185">Reference proteome</keyword>
<dbReference type="PATRIC" id="fig|84292.3.peg.2469"/>
<proteinExistence type="inferred from homology"/>
<sequence>MTISDVDIAPAASSGDPLLRNNVTVSGSTIGPTVMFAHGFGCSQETWNLVAPHFEADHRVVVFDHVGAGNSDWDAYDRAKYDSLEGYAADVVEIVEALDATEVIFVGHSVGAIIGVLAANRAPERFRALVLVSPSPCYLNDGEYLGGFENADLEALIESLEANYLGWSQQTAPVIMGQPERPELGERLTDSFCRVDPAIASHFARVTFLSDNRADLARVTVPTLVLQTREDAIAPPPVGRYVHTAIPASQYVELDTSGHVPILSAPDQVVRGIREFLS</sequence>
<dbReference type="Proteomes" id="UP000037737">
    <property type="component" value="Unassembled WGS sequence"/>
</dbReference>
<dbReference type="OrthoDB" id="8680283at2"/>
<dbReference type="Pfam" id="PF12697">
    <property type="entry name" value="Abhydrolase_6"/>
    <property type="match status" value="1"/>
</dbReference>
<dbReference type="SUPFAM" id="SSF53474">
    <property type="entry name" value="alpha/beta-Hydrolases"/>
    <property type="match status" value="1"/>
</dbReference>
<dbReference type="PRINTS" id="PR00111">
    <property type="entry name" value="ABHYDROLASE"/>
</dbReference>
<dbReference type="Gene3D" id="3.40.50.1820">
    <property type="entry name" value="alpha/beta hydrolase"/>
    <property type="match status" value="1"/>
</dbReference>
<dbReference type="InterPro" id="IPR029058">
    <property type="entry name" value="AB_hydrolase_fold"/>
</dbReference>
<dbReference type="AlphaFoldDB" id="A0A0M8MHJ7"/>
<dbReference type="EMBL" id="LAVO01000012">
    <property type="protein sequence ID" value="KOS10237.1"/>
    <property type="molecule type" value="Genomic_DNA"/>
</dbReference>
<reference evidence="3" key="1">
    <citation type="submission" date="2015-04" db="EMBL/GenBank/DDBJ databases">
        <title>Complete genome sequence of Microbacterium chocolatum SIT 101, a bacterium enantioselectively hydrolyzing mesomeric diesters.</title>
        <authorList>
            <person name="Li X."/>
            <person name="Xu Y."/>
        </authorList>
    </citation>
    <scope>NUCLEOTIDE SEQUENCE [LARGE SCALE GENOMIC DNA]</scope>
    <source>
        <strain evidence="3">SIT 101</strain>
    </source>
</reference>
<comment type="similarity">
    <text evidence="1">Belongs to the AB hydrolase superfamily.</text>
</comment>